<dbReference type="AlphaFoldDB" id="A0A6A7MWH5"/>
<gene>
    <name evidence="2" type="ORF">GEV02_00930</name>
</gene>
<dbReference type="RefSeq" id="WP_152836083.1">
    <property type="nucleotide sequence ID" value="NZ_WHUG01000001.1"/>
</dbReference>
<name>A0A6A7MWH5_9BURK</name>
<protein>
    <submittedName>
        <fullName evidence="2">Permease</fullName>
    </submittedName>
</protein>
<evidence type="ECO:0000313" key="3">
    <source>
        <dbReference type="Proteomes" id="UP000440498"/>
    </source>
</evidence>
<feature type="transmembrane region" description="Helical" evidence="1">
    <location>
        <begin position="381"/>
        <end position="399"/>
    </location>
</feature>
<feature type="transmembrane region" description="Helical" evidence="1">
    <location>
        <begin position="62"/>
        <end position="87"/>
    </location>
</feature>
<feature type="transmembrane region" description="Helical" evidence="1">
    <location>
        <begin position="156"/>
        <end position="181"/>
    </location>
</feature>
<keyword evidence="1" id="KW-0472">Membrane</keyword>
<reference evidence="2 3" key="1">
    <citation type="submission" date="2019-10" db="EMBL/GenBank/DDBJ databases">
        <title>Two novel species isolated from a subtropical stream in China.</title>
        <authorList>
            <person name="Lu H."/>
        </authorList>
    </citation>
    <scope>NUCLEOTIDE SEQUENCE [LARGE SCALE GENOMIC DNA]</scope>
    <source>
        <strain evidence="2 3">FT29W</strain>
    </source>
</reference>
<feature type="transmembrane region" description="Helical" evidence="1">
    <location>
        <begin position="260"/>
        <end position="282"/>
    </location>
</feature>
<feature type="transmembrane region" description="Helical" evidence="1">
    <location>
        <begin position="228"/>
        <end position="248"/>
    </location>
</feature>
<comment type="caution">
    <text evidence="2">The sequence shown here is derived from an EMBL/GenBank/DDBJ whole genome shotgun (WGS) entry which is preliminary data.</text>
</comment>
<feature type="transmembrane region" description="Helical" evidence="1">
    <location>
        <begin position="405"/>
        <end position="428"/>
    </location>
</feature>
<evidence type="ECO:0000256" key="1">
    <source>
        <dbReference type="SAM" id="Phobius"/>
    </source>
</evidence>
<feature type="transmembrane region" description="Helical" evidence="1">
    <location>
        <begin position="294"/>
        <end position="312"/>
    </location>
</feature>
<feature type="transmembrane region" description="Helical" evidence="1">
    <location>
        <begin position="201"/>
        <end position="221"/>
    </location>
</feature>
<proteinExistence type="predicted"/>
<dbReference type="EMBL" id="WHUG01000001">
    <property type="protein sequence ID" value="MQA36698.1"/>
    <property type="molecule type" value="Genomic_DNA"/>
</dbReference>
<keyword evidence="1" id="KW-0812">Transmembrane</keyword>
<feature type="transmembrane region" description="Helical" evidence="1">
    <location>
        <begin position="21"/>
        <end position="42"/>
    </location>
</feature>
<organism evidence="2 3">
    <name type="scientific">Rugamonas aquatica</name>
    <dbReference type="NCBI Taxonomy" id="2743357"/>
    <lineage>
        <taxon>Bacteria</taxon>
        <taxon>Pseudomonadati</taxon>
        <taxon>Pseudomonadota</taxon>
        <taxon>Betaproteobacteria</taxon>
        <taxon>Burkholderiales</taxon>
        <taxon>Oxalobacteraceae</taxon>
        <taxon>Telluria group</taxon>
        <taxon>Rugamonas</taxon>
    </lineage>
</organism>
<accession>A0A6A7MWH5</accession>
<keyword evidence="1" id="KW-1133">Transmembrane helix</keyword>
<keyword evidence="3" id="KW-1185">Reference proteome</keyword>
<feature type="transmembrane region" description="Helical" evidence="1">
    <location>
        <begin position="94"/>
        <end position="113"/>
    </location>
</feature>
<feature type="transmembrane region" description="Helical" evidence="1">
    <location>
        <begin position="119"/>
        <end position="144"/>
    </location>
</feature>
<dbReference type="Proteomes" id="UP000440498">
    <property type="component" value="Unassembled WGS sequence"/>
</dbReference>
<feature type="transmembrane region" description="Helical" evidence="1">
    <location>
        <begin position="324"/>
        <end position="346"/>
    </location>
</feature>
<evidence type="ECO:0000313" key="2">
    <source>
        <dbReference type="EMBL" id="MQA36698.1"/>
    </source>
</evidence>
<sequence length="444" mass="47389">MKAADAPQRSLSFEHNPPLSLPMRYFLSAPLFAALAAALLAWQGPAALLSRWSPQTLALTHLMVLGCLSMTMVGALLQMLPVVGGIAVPRSRTVGALVHAGLCAGTLLLAAAFWLEQPLLFRCAMAALLGALLLFLGACTVGMWRPHAPGAGAVMAGIRLALAALVVTMVLGGMLAGAFAWPGAANWPLERLTDLHAMWGLQGWVGLLVIAIAFQVVPMFMVTPSYPALLTGGYTTALFLLLTAVSLSSGLAGPGQLFHLASQVLLATGYGLFGGCTLYLLARRKRPKADPTTLYWRTAMASLLAALAVWLWPDSQASNVRPLLVGVLLVAGFAQSAVQGMLYKIVPFLAWYHLREAAPDPRCKLPSITKIIPEHRAQRQFWTHVLALLLLAAACWQPDTLARPAAALMCASCLWLWFNLAGAARLYWRLRAAPAPSFSVSATT</sequence>